<proteinExistence type="predicted"/>
<sequence length="106" mass="11668">MRGGKFDLSDVRFWNVLLRTQQRPTASRQWRVVCGRSRRWGASAQHGVLLFAPFLGNEFVERRLVAHKEQGRGRRGEVQDGAFGGHVHAGELAHPGDVDHAAGGGA</sequence>
<protein>
    <submittedName>
        <fullName evidence="2">Uncharacterized protein</fullName>
    </submittedName>
</protein>
<evidence type="ECO:0000313" key="2">
    <source>
        <dbReference type="EMBL" id="MPM57891.1"/>
    </source>
</evidence>
<feature type="region of interest" description="Disordered" evidence="1">
    <location>
        <begin position="69"/>
        <end position="106"/>
    </location>
</feature>
<organism evidence="2">
    <name type="scientific">bioreactor metagenome</name>
    <dbReference type="NCBI Taxonomy" id="1076179"/>
    <lineage>
        <taxon>unclassified sequences</taxon>
        <taxon>metagenomes</taxon>
        <taxon>ecological metagenomes</taxon>
    </lineage>
</organism>
<dbReference type="EMBL" id="VSSQ01016496">
    <property type="protein sequence ID" value="MPM57891.1"/>
    <property type="molecule type" value="Genomic_DNA"/>
</dbReference>
<feature type="compositionally biased region" description="Basic and acidic residues" evidence="1">
    <location>
        <begin position="88"/>
        <end position="100"/>
    </location>
</feature>
<accession>A0A645B009</accession>
<gene>
    <name evidence="2" type="ORF">SDC9_104718</name>
</gene>
<name>A0A645B009_9ZZZZ</name>
<reference evidence="2" key="1">
    <citation type="submission" date="2019-08" db="EMBL/GenBank/DDBJ databases">
        <authorList>
            <person name="Kucharzyk K."/>
            <person name="Murdoch R.W."/>
            <person name="Higgins S."/>
            <person name="Loffler F."/>
        </authorList>
    </citation>
    <scope>NUCLEOTIDE SEQUENCE</scope>
</reference>
<dbReference type="AlphaFoldDB" id="A0A645B009"/>
<evidence type="ECO:0000256" key="1">
    <source>
        <dbReference type="SAM" id="MobiDB-lite"/>
    </source>
</evidence>
<comment type="caution">
    <text evidence="2">The sequence shown here is derived from an EMBL/GenBank/DDBJ whole genome shotgun (WGS) entry which is preliminary data.</text>
</comment>
<feature type="compositionally biased region" description="Basic and acidic residues" evidence="1">
    <location>
        <begin position="69"/>
        <end position="78"/>
    </location>
</feature>